<dbReference type="OrthoDB" id="9801899at2"/>
<dbReference type="InterPro" id="IPR029044">
    <property type="entry name" value="Nucleotide-diphossugar_trans"/>
</dbReference>
<sequence length="254" mass="29499">MKAVILCGGKGLRMSSGSDYICKPLVKVGEMPLVWHIMNIYKKFGIKQFVLCLGYRGDAIKEYFMNMDWKNHTFRLKRENNAKDIEIFHPAEEWDIIFADTGQETMTGGRIKKIQPFIDEDNFMLTYGDAVSDINLDDLLRFHQEKGKIATVTGSRARSGYGIMKLQNDIAVDFQEKPILEGWINAGFFVLNKKVFDYISDDDRCVWEEEPLRRLVQDQELAVYQHAGFWQSVDSVKDLQAINELWNQNIRPWV</sequence>
<reference evidence="2 3" key="1">
    <citation type="submission" date="2019-03" db="EMBL/GenBank/DDBJ databases">
        <title>Genomic Encyclopedia of Type Strains, Phase IV (KMG-IV): sequencing the most valuable type-strain genomes for metagenomic binning, comparative biology and taxonomic classification.</title>
        <authorList>
            <person name="Goeker M."/>
        </authorList>
    </citation>
    <scope>NUCLEOTIDE SEQUENCE [LARGE SCALE GENOMIC DNA]</scope>
    <source>
        <strain evidence="2 3">DSM 11170</strain>
    </source>
</reference>
<dbReference type="GO" id="GO:0047343">
    <property type="term" value="F:glucose-1-phosphate cytidylyltransferase activity"/>
    <property type="evidence" value="ECO:0007669"/>
    <property type="project" value="InterPro"/>
</dbReference>
<organism evidence="2 3">
    <name type="scientific">Heliophilum fasciatum</name>
    <dbReference type="NCBI Taxonomy" id="35700"/>
    <lineage>
        <taxon>Bacteria</taxon>
        <taxon>Bacillati</taxon>
        <taxon>Bacillota</taxon>
        <taxon>Clostridia</taxon>
        <taxon>Eubacteriales</taxon>
        <taxon>Heliobacteriaceae</taxon>
        <taxon>Heliophilum</taxon>
    </lineage>
</organism>
<protein>
    <submittedName>
        <fullName evidence="2">Glucose-1-phosphate cytidylyltransferase</fullName>
    </submittedName>
</protein>
<evidence type="ECO:0000313" key="2">
    <source>
        <dbReference type="EMBL" id="TCP60488.1"/>
    </source>
</evidence>
<dbReference type="PANTHER" id="PTHR47183">
    <property type="entry name" value="GLUCOSE-1-PHOSPHATE CYTIDYLYLTRANSFERASE-RELATED"/>
    <property type="match status" value="1"/>
</dbReference>
<dbReference type="Gene3D" id="3.90.550.10">
    <property type="entry name" value="Spore Coat Polysaccharide Biosynthesis Protein SpsA, Chain A"/>
    <property type="match status" value="1"/>
</dbReference>
<keyword evidence="2" id="KW-0808">Transferase</keyword>
<evidence type="ECO:0000313" key="3">
    <source>
        <dbReference type="Proteomes" id="UP000294813"/>
    </source>
</evidence>
<keyword evidence="2" id="KW-0548">Nucleotidyltransferase</keyword>
<evidence type="ECO:0000259" key="1">
    <source>
        <dbReference type="Pfam" id="PF00483"/>
    </source>
</evidence>
<dbReference type="SUPFAM" id="SSF53448">
    <property type="entry name" value="Nucleotide-diphospho-sugar transferases"/>
    <property type="match status" value="1"/>
</dbReference>
<dbReference type="PANTHER" id="PTHR47183:SF2">
    <property type="entry name" value="GLUCOSE-1-PHOSPHATE CYTIDYLYLTRANSFERASE-RELATED"/>
    <property type="match status" value="1"/>
</dbReference>
<comment type="caution">
    <text evidence="2">The sequence shown here is derived from an EMBL/GenBank/DDBJ whole genome shotgun (WGS) entry which is preliminary data.</text>
</comment>
<dbReference type="InterPro" id="IPR005835">
    <property type="entry name" value="NTP_transferase_dom"/>
</dbReference>
<keyword evidence="3" id="KW-1185">Reference proteome</keyword>
<dbReference type="Pfam" id="PF00483">
    <property type="entry name" value="NTP_transferase"/>
    <property type="match status" value="1"/>
</dbReference>
<dbReference type="EMBL" id="SLXT01000036">
    <property type="protein sequence ID" value="TCP60488.1"/>
    <property type="molecule type" value="Genomic_DNA"/>
</dbReference>
<accession>A0A4R2RDR6</accession>
<name>A0A4R2RDR6_9FIRM</name>
<gene>
    <name evidence="2" type="ORF">EDD73_13616</name>
</gene>
<dbReference type="InterPro" id="IPR013446">
    <property type="entry name" value="G1P_cyt_trans-like"/>
</dbReference>
<proteinExistence type="predicted"/>
<dbReference type="RefSeq" id="WP_131920745.1">
    <property type="nucleotide sequence ID" value="NZ_JAOQNU010000036.1"/>
</dbReference>
<dbReference type="Proteomes" id="UP000294813">
    <property type="component" value="Unassembled WGS sequence"/>
</dbReference>
<dbReference type="AlphaFoldDB" id="A0A4R2RDR6"/>
<feature type="domain" description="Nucleotidyl transferase" evidence="1">
    <location>
        <begin position="2"/>
        <end position="244"/>
    </location>
</feature>